<sequence length="119" mass="13041">MHFSCRSGAVQSRMTSCTWKDTLLVDKNYDNGIGTKFVHLIGAGQDDLGCVFEAYLMRSVAHNSLRKEIVSESVRKIDLRIYIGKREIGCVIHSGLYIGLIVASNPDRAMFGTGLGSAT</sequence>
<proteinExistence type="predicted"/>
<evidence type="ECO:0000313" key="2">
    <source>
        <dbReference type="Proteomes" id="UP000830671"/>
    </source>
</evidence>
<accession>A0A9Q8WPZ2</accession>
<reference evidence="1" key="1">
    <citation type="journal article" date="2021" name="Mol. Plant Microbe Interact.">
        <title>Complete Genome Sequence of the Plant-Pathogenic Fungus Colletotrichum lupini.</title>
        <authorList>
            <person name="Baroncelli R."/>
            <person name="Pensec F."/>
            <person name="Da Lio D."/>
            <person name="Boufleur T."/>
            <person name="Vicente I."/>
            <person name="Sarrocco S."/>
            <person name="Picot A."/>
            <person name="Baraldi E."/>
            <person name="Sukno S."/>
            <person name="Thon M."/>
            <person name="Le Floch G."/>
        </authorList>
    </citation>
    <scope>NUCLEOTIDE SEQUENCE</scope>
    <source>
        <strain evidence="1">IMI 504893</strain>
    </source>
</reference>
<dbReference type="EMBL" id="CP019481">
    <property type="protein sequence ID" value="UQC90710.1"/>
    <property type="molecule type" value="Genomic_DNA"/>
</dbReference>
<dbReference type="GeneID" id="73350174"/>
<dbReference type="RefSeq" id="XP_049152311.1">
    <property type="nucleotide sequence ID" value="XM_049295164.1"/>
</dbReference>
<organism evidence="1 2">
    <name type="scientific">Colletotrichum lupini</name>
    <dbReference type="NCBI Taxonomy" id="145971"/>
    <lineage>
        <taxon>Eukaryota</taxon>
        <taxon>Fungi</taxon>
        <taxon>Dikarya</taxon>
        <taxon>Ascomycota</taxon>
        <taxon>Pezizomycotina</taxon>
        <taxon>Sordariomycetes</taxon>
        <taxon>Hypocreomycetidae</taxon>
        <taxon>Glomerellales</taxon>
        <taxon>Glomerellaceae</taxon>
        <taxon>Colletotrichum</taxon>
        <taxon>Colletotrichum acutatum species complex</taxon>
    </lineage>
</organism>
<keyword evidence="2" id="KW-1185">Reference proteome</keyword>
<protein>
    <submittedName>
        <fullName evidence="1">Uncharacterized protein</fullName>
    </submittedName>
</protein>
<dbReference type="Proteomes" id="UP000830671">
    <property type="component" value="Chromosome 9"/>
</dbReference>
<evidence type="ECO:0000313" key="1">
    <source>
        <dbReference type="EMBL" id="UQC90710.1"/>
    </source>
</evidence>
<dbReference type="KEGG" id="clup:CLUP02_16240"/>
<gene>
    <name evidence="1" type="ORF">CLUP02_16240</name>
</gene>
<name>A0A9Q8WPZ2_9PEZI</name>
<dbReference type="AlphaFoldDB" id="A0A9Q8WPZ2"/>